<keyword evidence="7" id="KW-1185">Reference proteome</keyword>
<dbReference type="InterPro" id="IPR010079">
    <property type="entry name" value="Xanthine_PRibTrfase"/>
</dbReference>
<dbReference type="Gene3D" id="3.40.50.2020">
    <property type="match status" value="1"/>
</dbReference>
<dbReference type="NCBIfam" id="NF006671">
    <property type="entry name" value="PRK09219.1"/>
    <property type="match status" value="1"/>
</dbReference>
<evidence type="ECO:0000256" key="3">
    <source>
        <dbReference type="ARBA" id="ARBA00022679"/>
    </source>
</evidence>
<dbReference type="NCBIfam" id="TIGR01744">
    <property type="entry name" value="XPRTase"/>
    <property type="match status" value="1"/>
</dbReference>
<evidence type="ECO:0000256" key="2">
    <source>
        <dbReference type="ARBA" id="ARBA00022676"/>
    </source>
</evidence>
<dbReference type="SUPFAM" id="SSF53271">
    <property type="entry name" value="PRTase-like"/>
    <property type="match status" value="1"/>
</dbReference>
<evidence type="ECO:0000256" key="1">
    <source>
        <dbReference type="ARBA" id="ARBA00022490"/>
    </source>
</evidence>
<dbReference type="InParanoid" id="A0A1E7FCQ3"/>
<proteinExistence type="predicted"/>
<keyword evidence="4" id="KW-0660">Purine salvage</keyword>
<dbReference type="InterPro" id="IPR000836">
    <property type="entry name" value="PRTase_dom"/>
</dbReference>
<dbReference type="Proteomes" id="UP000095751">
    <property type="component" value="Unassembled WGS sequence"/>
</dbReference>
<dbReference type="Pfam" id="PF00156">
    <property type="entry name" value="Pribosyltran"/>
    <property type="match status" value="1"/>
</dbReference>
<dbReference type="InterPro" id="IPR029057">
    <property type="entry name" value="PRTase-like"/>
</dbReference>
<dbReference type="CDD" id="cd06223">
    <property type="entry name" value="PRTases_typeI"/>
    <property type="match status" value="1"/>
</dbReference>
<dbReference type="PANTHER" id="PTHR43864:SF1">
    <property type="entry name" value="XANTHINE PHOSPHORIBOSYLTRANSFERASE"/>
    <property type="match status" value="1"/>
</dbReference>
<accession>A0A1E7FCQ3</accession>
<sequence>MEIFEYGVLDCALHFCNSLRTFIPLAQATTQMVETVKMTFGLEYQKFLKTRMDEALFGDSSLPGRASVKLRDRVLKDGKVLPNDIIDVSKFMDSQVDVDLMDACAQELSQRFANTKPTKIMTVATTGLVIALPMARYLQVPCVYARKERNIVMADTYTAAYSSKTVGKDRQLLVSKNHINKSDRVLIIDDFLSSGSSQEALLRILSDAGAQAVGVGVLLEKAYDSGRQSLSGYDIPIQSLCRVASVDGGVIQLVEEEGFDKINETK</sequence>
<keyword evidence="1" id="KW-0963">Cytoplasm</keyword>
<feature type="domain" description="Phosphoribosyltransferase" evidence="5">
    <location>
        <begin position="102"/>
        <end position="222"/>
    </location>
</feature>
<keyword evidence="3 6" id="KW-0808">Transferase</keyword>
<name>A0A1E7FCQ3_9STRA</name>
<dbReference type="GO" id="GO:0006166">
    <property type="term" value="P:purine ribonucleoside salvage"/>
    <property type="evidence" value="ECO:0007669"/>
    <property type="project" value="UniProtKB-KW"/>
</dbReference>
<reference evidence="6 7" key="1">
    <citation type="submission" date="2016-09" db="EMBL/GenBank/DDBJ databases">
        <title>Extensive genetic diversity and differential bi-allelic expression allows diatom success in the polar Southern Ocean.</title>
        <authorList>
            <consortium name="DOE Joint Genome Institute"/>
            <person name="Mock T."/>
            <person name="Otillar R.P."/>
            <person name="Strauss J."/>
            <person name="Dupont C."/>
            <person name="Frickenhaus S."/>
            <person name="Maumus F."/>
            <person name="Mcmullan M."/>
            <person name="Sanges R."/>
            <person name="Schmutz J."/>
            <person name="Toseland A."/>
            <person name="Valas R."/>
            <person name="Veluchamy A."/>
            <person name="Ward B.J."/>
            <person name="Allen A."/>
            <person name="Barry K."/>
            <person name="Falciatore A."/>
            <person name="Ferrante M."/>
            <person name="Fortunato A.E."/>
            <person name="Gloeckner G."/>
            <person name="Gruber A."/>
            <person name="Hipkin R."/>
            <person name="Janech M."/>
            <person name="Kroth P."/>
            <person name="Leese F."/>
            <person name="Lindquist E."/>
            <person name="Lyon B.R."/>
            <person name="Martin J."/>
            <person name="Mayer C."/>
            <person name="Parker M."/>
            <person name="Quesneville H."/>
            <person name="Raymond J."/>
            <person name="Uhlig C."/>
            <person name="Valentin K.U."/>
            <person name="Worden A.Z."/>
            <person name="Armbrust E.V."/>
            <person name="Bowler C."/>
            <person name="Green B."/>
            <person name="Moulton V."/>
            <person name="Van Oosterhout C."/>
            <person name="Grigoriev I."/>
        </authorList>
    </citation>
    <scope>NUCLEOTIDE SEQUENCE [LARGE SCALE GENOMIC DNA]</scope>
    <source>
        <strain evidence="6 7">CCMP1102</strain>
    </source>
</reference>
<evidence type="ECO:0000259" key="5">
    <source>
        <dbReference type="Pfam" id="PF00156"/>
    </source>
</evidence>
<evidence type="ECO:0000313" key="6">
    <source>
        <dbReference type="EMBL" id="OEU15931.1"/>
    </source>
</evidence>
<evidence type="ECO:0000313" key="7">
    <source>
        <dbReference type="Proteomes" id="UP000095751"/>
    </source>
</evidence>
<gene>
    <name evidence="6" type="ORF">FRACYDRAFT_187748</name>
</gene>
<dbReference type="InterPro" id="IPR050118">
    <property type="entry name" value="Pur/Pyrimidine_PRTase"/>
</dbReference>
<dbReference type="PANTHER" id="PTHR43864">
    <property type="entry name" value="HYPOXANTHINE/GUANINE PHOSPHORIBOSYLTRANSFERASE"/>
    <property type="match status" value="1"/>
</dbReference>
<dbReference type="KEGG" id="fcy:FRACYDRAFT_187748"/>
<keyword evidence="2 6" id="KW-0328">Glycosyltransferase</keyword>
<dbReference type="GO" id="GO:0016763">
    <property type="term" value="F:pentosyltransferase activity"/>
    <property type="evidence" value="ECO:0007669"/>
    <property type="project" value="InterPro"/>
</dbReference>
<dbReference type="GO" id="GO:0046110">
    <property type="term" value="P:xanthine metabolic process"/>
    <property type="evidence" value="ECO:0007669"/>
    <property type="project" value="InterPro"/>
</dbReference>
<dbReference type="AlphaFoldDB" id="A0A1E7FCQ3"/>
<organism evidence="6 7">
    <name type="scientific">Fragilariopsis cylindrus CCMP1102</name>
    <dbReference type="NCBI Taxonomy" id="635003"/>
    <lineage>
        <taxon>Eukaryota</taxon>
        <taxon>Sar</taxon>
        <taxon>Stramenopiles</taxon>
        <taxon>Ochrophyta</taxon>
        <taxon>Bacillariophyta</taxon>
        <taxon>Bacillariophyceae</taxon>
        <taxon>Bacillariophycidae</taxon>
        <taxon>Bacillariales</taxon>
        <taxon>Bacillariaceae</taxon>
        <taxon>Fragilariopsis</taxon>
    </lineage>
</organism>
<protein>
    <submittedName>
        <fullName evidence="6">Xanthine phosphoribosyltransferase</fullName>
    </submittedName>
</protein>
<evidence type="ECO:0000256" key="4">
    <source>
        <dbReference type="ARBA" id="ARBA00022726"/>
    </source>
</evidence>
<dbReference type="EMBL" id="KV784359">
    <property type="protein sequence ID" value="OEU15931.1"/>
    <property type="molecule type" value="Genomic_DNA"/>
</dbReference>
<dbReference type="OrthoDB" id="363185at2759"/>